<accession>A0ABR1TF20</accession>
<reference evidence="2 3" key="1">
    <citation type="submission" date="2023-01" db="EMBL/GenBank/DDBJ databases">
        <title>Analysis of 21 Apiospora genomes using comparative genomics revels a genus with tremendous synthesis potential of carbohydrate active enzymes and secondary metabolites.</title>
        <authorList>
            <person name="Sorensen T."/>
        </authorList>
    </citation>
    <scope>NUCLEOTIDE SEQUENCE [LARGE SCALE GENOMIC DNA]</scope>
    <source>
        <strain evidence="2 3">CBS 33761</strain>
    </source>
</reference>
<evidence type="ECO:0000313" key="2">
    <source>
        <dbReference type="EMBL" id="KAK8045192.1"/>
    </source>
</evidence>
<evidence type="ECO:0000313" key="3">
    <source>
        <dbReference type="Proteomes" id="UP001444661"/>
    </source>
</evidence>
<comment type="caution">
    <text evidence="2">The sequence shown here is derived from an EMBL/GenBank/DDBJ whole genome shotgun (WGS) entry which is preliminary data.</text>
</comment>
<evidence type="ECO:0000259" key="1">
    <source>
        <dbReference type="Pfam" id="PF12697"/>
    </source>
</evidence>
<dbReference type="Pfam" id="PF12697">
    <property type="entry name" value="Abhydrolase_6"/>
    <property type="match status" value="1"/>
</dbReference>
<protein>
    <recommendedName>
        <fullName evidence="1">AB hydrolase-1 domain-containing protein</fullName>
    </recommendedName>
</protein>
<organism evidence="2 3">
    <name type="scientific">Apiospora rasikravindrae</name>
    <dbReference type="NCBI Taxonomy" id="990691"/>
    <lineage>
        <taxon>Eukaryota</taxon>
        <taxon>Fungi</taxon>
        <taxon>Dikarya</taxon>
        <taxon>Ascomycota</taxon>
        <taxon>Pezizomycotina</taxon>
        <taxon>Sordariomycetes</taxon>
        <taxon>Xylariomycetidae</taxon>
        <taxon>Amphisphaeriales</taxon>
        <taxon>Apiosporaceae</taxon>
        <taxon>Apiospora</taxon>
    </lineage>
</organism>
<proteinExistence type="predicted"/>
<dbReference type="InterPro" id="IPR029058">
    <property type="entry name" value="AB_hydrolase_fold"/>
</dbReference>
<dbReference type="EMBL" id="JAQQWK010000003">
    <property type="protein sequence ID" value="KAK8045192.1"/>
    <property type="molecule type" value="Genomic_DNA"/>
</dbReference>
<dbReference type="Proteomes" id="UP001444661">
    <property type="component" value="Unassembled WGS sequence"/>
</dbReference>
<feature type="domain" description="AB hydrolase-1" evidence="1">
    <location>
        <begin position="8"/>
        <end position="253"/>
    </location>
</feature>
<dbReference type="PANTHER" id="PTHR37017">
    <property type="entry name" value="AB HYDROLASE-1 DOMAIN-CONTAINING PROTEIN-RELATED"/>
    <property type="match status" value="1"/>
</dbReference>
<keyword evidence="3" id="KW-1185">Reference proteome</keyword>
<sequence length="266" mass="28944">MANNKPTIIIVGGGWHIPSSYSKLAGLLRSSGLEVHVPRLPIMNEVRFPNADLATDTQFIRSYVESLVEAGRSVIAVTHSYGGQVGSNALVGLGLETRVQRGLQGGVSHLIYMAASALLEGQTMIDKVKEFDHEHLMPVAFDFDAEDNTVVCRYPKATLIGDGQEGEADEAEIDAYLSGLVRWNGTCMYQAISHCAWREIPVSYIYTSGDGTLPLVYQKSMVDTLRKEGREVATVEFSTGHCPNLTQAKEVADIISKVARGEKLDG</sequence>
<dbReference type="Gene3D" id="3.40.50.1820">
    <property type="entry name" value="alpha/beta hydrolase"/>
    <property type="match status" value="1"/>
</dbReference>
<dbReference type="PANTHER" id="PTHR37017:SF10">
    <property type="entry name" value="AB HYDROLASE-1 DOMAIN-CONTAINING PROTEIN"/>
    <property type="match status" value="1"/>
</dbReference>
<name>A0ABR1TF20_9PEZI</name>
<dbReference type="InterPro" id="IPR052897">
    <property type="entry name" value="Sec-Metab_Biosynth_Hydrolase"/>
</dbReference>
<gene>
    <name evidence="2" type="ORF">PG993_005216</name>
</gene>
<dbReference type="InterPro" id="IPR000073">
    <property type="entry name" value="AB_hydrolase_1"/>
</dbReference>
<dbReference type="SUPFAM" id="SSF53474">
    <property type="entry name" value="alpha/beta-Hydrolases"/>
    <property type="match status" value="1"/>
</dbReference>